<evidence type="ECO:0000313" key="2">
    <source>
        <dbReference type="EMBL" id="PMD57632.1"/>
    </source>
</evidence>
<accession>A0A2J6T3N8</accession>
<protein>
    <submittedName>
        <fullName evidence="2">Uncharacterized protein</fullName>
    </submittedName>
</protein>
<evidence type="ECO:0000256" key="1">
    <source>
        <dbReference type="SAM" id="SignalP"/>
    </source>
</evidence>
<dbReference type="RefSeq" id="XP_024734536.1">
    <property type="nucleotide sequence ID" value="XM_024871836.1"/>
</dbReference>
<dbReference type="OrthoDB" id="3440285at2759"/>
<reference evidence="2 3" key="1">
    <citation type="submission" date="2016-04" db="EMBL/GenBank/DDBJ databases">
        <title>A degradative enzymes factory behind the ericoid mycorrhizal symbiosis.</title>
        <authorList>
            <consortium name="DOE Joint Genome Institute"/>
            <person name="Martino E."/>
            <person name="Morin E."/>
            <person name="Grelet G."/>
            <person name="Kuo A."/>
            <person name="Kohler A."/>
            <person name="Daghino S."/>
            <person name="Barry K."/>
            <person name="Choi C."/>
            <person name="Cichocki N."/>
            <person name="Clum A."/>
            <person name="Copeland A."/>
            <person name="Hainaut M."/>
            <person name="Haridas S."/>
            <person name="Labutti K."/>
            <person name="Lindquist E."/>
            <person name="Lipzen A."/>
            <person name="Khouja H.-R."/>
            <person name="Murat C."/>
            <person name="Ohm R."/>
            <person name="Olson A."/>
            <person name="Spatafora J."/>
            <person name="Veneault-Fourrey C."/>
            <person name="Henrissat B."/>
            <person name="Grigoriev I."/>
            <person name="Martin F."/>
            <person name="Perotto S."/>
        </authorList>
    </citation>
    <scope>NUCLEOTIDE SEQUENCE [LARGE SCALE GENOMIC DNA]</scope>
    <source>
        <strain evidence="2 3">E</strain>
    </source>
</reference>
<dbReference type="GeneID" id="36579918"/>
<evidence type="ECO:0000313" key="3">
    <source>
        <dbReference type="Proteomes" id="UP000235371"/>
    </source>
</evidence>
<keyword evidence="3" id="KW-1185">Reference proteome</keyword>
<keyword evidence="1" id="KW-0732">Signal</keyword>
<dbReference type="EMBL" id="KZ613846">
    <property type="protein sequence ID" value="PMD57632.1"/>
    <property type="molecule type" value="Genomic_DNA"/>
</dbReference>
<organism evidence="2 3">
    <name type="scientific">Hyaloscypha bicolor E</name>
    <dbReference type="NCBI Taxonomy" id="1095630"/>
    <lineage>
        <taxon>Eukaryota</taxon>
        <taxon>Fungi</taxon>
        <taxon>Dikarya</taxon>
        <taxon>Ascomycota</taxon>
        <taxon>Pezizomycotina</taxon>
        <taxon>Leotiomycetes</taxon>
        <taxon>Helotiales</taxon>
        <taxon>Hyaloscyphaceae</taxon>
        <taxon>Hyaloscypha</taxon>
        <taxon>Hyaloscypha bicolor</taxon>
    </lineage>
</organism>
<dbReference type="AlphaFoldDB" id="A0A2J6T3N8"/>
<proteinExistence type="predicted"/>
<gene>
    <name evidence="2" type="ORF">K444DRAFT_31511</name>
</gene>
<feature type="signal peptide" evidence="1">
    <location>
        <begin position="1"/>
        <end position="21"/>
    </location>
</feature>
<name>A0A2J6T3N8_9HELO</name>
<sequence length="117" mass="13025">MRHLVVSWVLLCRIQYTAVQAQTAIWKFPSQGANLQPNVNDTVLLDWTSTFPSTILRMWCVNGTDGVTQDLASSFNVESTGPFNYMTWLGVIGGGRFHKNTAHLATPTPQSLLELFP</sequence>
<dbReference type="InParanoid" id="A0A2J6T3N8"/>
<feature type="chain" id="PRO_5014362492" evidence="1">
    <location>
        <begin position="22"/>
        <end position="117"/>
    </location>
</feature>
<dbReference type="Proteomes" id="UP000235371">
    <property type="component" value="Unassembled WGS sequence"/>
</dbReference>